<dbReference type="SUPFAM" id="SSF50044">
    <property type="entry name" value="SH3-domain"/>
    <property type="match status" value="1"/>
</dbReference>
<feature type="compositionally biased region" description="Acidic residues" evidence="7">
    <location>
        <begin position="179"/>
        <end position="194"/>
    </location>
</feature>
<dbReference type="GO" id="GO:0016197">
    <property type="term" value="P:endosomal transport"/>
    <property type="evidence" value="ECO:0007669"/>
    <property type="project" value="TreeGrafter"/>
</dbReference>
<dbReference type="PRINTS" id="PR00452">
    <property type="entry name" value="SH3DOMAIN"/>
</dbReference>
<dbReference type="eggNOG" id="KOG2528">
    <property type="taxonomic scope" value="Eukaryota"/>
</dbReference>
<dbReference type="Pfam" id="PF10456">
    <property type="entry name" value="BAR_3_WASP_bdg"/>
    <property type="match status" value="1"/>
</dbReference>
<evidence type="ECO:0000256" key="4">
    <source>
        <dbReference type="ARBA" id="ARBA00023136"/>
    </source>
</evidence>
<dbReference type="InterPro" id="IPR027267">
    <property type="entry name" value="AH/BAR_dom_sf"/>
</dbReference>
<feature type="domain" description="PX" evidence="9">
    <location>
        <begin position="348"/>
        <end position="457"/>
    </location>
</feature>
<sequence length="693" mass="76921">MPGREANAIQSPIQAESHTRLGQGVMASNQVKACYDFDAQPGSGELTIKEGELLTVIRDGIDGGWMEGKNAKGKVGLFPESYVTRIASTISLPPQAAPPALPSQDFKPSYSQPPVVPTTAKPLLPPVIGGASTAFDPWADEVPPAPVLAASHPVPTGPSNSVPPSTYPTLPHVPSGNQLEDDFDDEWTEDDEENAGGRSGSAHEHRNLGTEFSATTNGRSRNTSGSKTDLSVTEDDTVSQAGNEKEKVGESLSSKSGHESREDKKDPTSQRAVARSRSAGPDSVSLSSRQGGGGAARMKNINRFSNFVKTGMEAFILNTSKMSQQPSQTFEVTISDGHIRWAPARQNYQCTVDKPKKESKLKGLKSFIAYSMTSSLTNIQVSRRYKHFDWLHEQLTNKFLLIPSPPLPEKQVAGRYEEDLIEHRKVILQLWVNKICRHPVLGQAEVWMHFMNCTDEKKWKAGKRQAEKDEYVGGNFFHCVRVPDKPLDINKVENQVETFARCCRSLDESVKVLYERINESQKRLTGPYKSNWQKSAAAFEALGQSFELDQTCGTQVTSAIRESAAVMHKIGVQHEEHGKKDMEQLLDWLYTYKGLLANIPDILNVHKSALAKLKDNERLQAENKLSPQDSEAIRQRVDVVSYSLLAEITQLNEERNDDFRSMLGLFFEQQASFYNSMGQQFSELAKRFKTAHN</sequence>
<dbReference type="Pfam" id="PF00787">
    <property type="entry name" value="PX"/>
    <property type="match status" value="1"/>
</dbReference>
<dbReference type="PROSITE" id="PS50195">
    <property type="entry name" value="PX"/>
    <property type="match status" value="1"/>
</dbReference>
<feature type="compositionally biased region" description="Polar residues" evidence="7">
    <location>
        <begin position="210"/>
        <end position="231"/>
    </location>
</feature>
<dbReference type="GO" id="GO:0035091">
    <property type="term" value="F:phosphatidylinositol binding"/>
    <property type="evidence" value="ECO:0007669"/>
    <property type="project" value="InterPro"/>
</dbReference>
<dbReference type="Gene3D" id="1.20.1270.60">
    <property type="entry name" value="Arfaptin homology (AH) domain/BAR domain"/>
    <property type="match status" value="1"/>
</dbReference>
<evidence type="ECO:0000256" key="3">
    <source>
        <dbReference type="ARBA" id="ARBA00022443"/>
    </source>
</evidence>
<dbReference type="SUPFAM" id="SSF103657">
    <property type="entry name" value="BAR/IMD domain-like"/>
    <property type="match status" value="1"/>
</dbReference>
<name>A0A1I7RHC7_BURXY</name>
<protein>
    <submittedName>
        <fullName evidence="11">Sorting nexin</fullName>
    </submittedName>
</protein>
<keyword evidence="3 6" id="KW-0728">SH3 domain</keyword>
<dbReference type="GO" id="GO:0006897">
    <property type="term" value="P:endocytosis"/>
    <property type="evidence" value="ECO:0007669"/>
    <property type="project" value="TreeGrafter"/>
</dbReference>
<dbReference type="InterPro" id="IPR019497">
    <property type="entry name" value="Sorting_nexin_WASP-bd-dom"/>
</dbReference>
<feature type="region of interest" description="Disordered" evidence="7">
    <location>
        <begin position="95"/>
        <end position="114"/>
    </location>
</feature>
<dbReference type="GO" id="GO:0097320">
    <property type="term" value="P:plasma membrane tubulation"/>
    <property type="evidence" value="ECO:0007669"/>
    <property type="project" value="TreeGrafter"/>
</dbReference>
<feature type="domain" description="SH3" evidence="8">
    <location>
        <begin position="26"/>
        <end position="88"/>
    </location>
</feature>
<dbReference type="Pfam" id="PF14604">
    <property type="entry name" value="SH3_9"/>
    <property type="match status" value="1"/>
</dbReference>
<feature type="compositionally biased region" description="Basic and acidic residues" evidence="7">
    <location>
        <begin position="256"/>
        <end position="268"/>
    </location>
</feature>
<feature type="region of interest" description="Disordered" evidence="7">
    <location>
        <begin position="149"/>
        <end position="298"/>
    </location>
</feature>
<evidence type="ECO:0000313" key="11">
    <source>
        <dbReference type="WBParaSite" id="BXY_0010400.1"/>
    </source>
</evidence>
<evidence type="ECO:0000256" key="2">
    <source>
        <dbReference type="ARBA" id="ARBA00010883"/>
    </source>
</evidence>
<keyword evidence="5" id="KW-0968">Cytoplasmic vesicle</keyword>
<dbReference type="CDD" id="cd11763">
    <property type="entry name" value="SH3_SNX9_like"/>
    <property type="match status" value="1"/>
</dbReference>
<organism evidence="10 11">
    <name type="scientific">Bursaphelenchus xylophilus</name>
    <name type="common">Pinewood nematode worm</name>
    <name type="synonym">Aphelenchoides xylophilus</name>
    <dbReference type="NCBI Taxonomy" id="6326"/>
    <lineage>
        <taxon>Eukaryota</taxon>
        <taxon>Metazoa</taxon>
        <taxon>Ecdysozoa</taxon>
        <taxon>Nematoda</taxon>
        <taxon>Chromadorea</taxon>
        <taxon>Rhabditida</taxon>
        <taxon>Tylenchina</taxon>
        <taxon>Tylenchomorpha</taxon>
        <taxon>Aphelenchoidea</taxon>
        <taxon>Aphelenchoididae</taxon>
        <taxon>Bursaphelenchus</taxon>
    </lineage>
</organism>
<accession>A0A1I7RHC7</accession>
<evidence type="ECO:0000313" key="10">
    <source>
        <dbReference type="Proteomes" id="UP000095284"/>
    </source>
</evidence>
<evidence type="ECO:0000256" key="7">
    <source>
        <dbReference type="SAM" id="MobiDB-lite"/>
    </source>
</evidence>
<evidence type="ECO:0000256" key="6">
    <source>
        <dbReference type="PROSITE-ProRule" id="PRU00192"/>
    </source>
</evidence>
<dbReference type="FunFam" id="3.30.1520.10:FF:000004">
    <property type="entry name" value="Sorting nexin"/>
    <property type="match status" value="1"/>
</dbReference>
<dbReference type="SUPFAM" id="SSF64268">
    <property type="entry name" value="PX domain"/>
    <property type="match status" value="1"/>
</dbReference>
<dbReference type="InterPro" id="IPR036871">
    <property type="entry name" value="PX_dom_sf"/>
</dbReference>
<comment type="similarity">
    <text evidence="2">Belongs to the sorting nexin family.</text>
</comment>
<evidence type="ECO:0000256" key="1">
    <source>
        <dbReference type="ARBA" id="ARBA00004156"/>
    </source>
</evidence>
<feature type="region of interest" description="Disordered" evidence="7">
    <location>
        <begin position="1"/>
        <end position="21"/>
    </location>
</feature>
<dbReference type="PANTHER" id="PTHR45827:SF1">
    <property type="entry name" value="SORTING NEXIN"/>
    <property type="match status" value="1"/>
</dbReference>
<dbReference type="PANTHER" id="PTHR45827">
    <property type="entry name" value="SORTING NEXIN"/>
    <property type="match status" value="1"/>
</dbReference>
<dbReference type="WBParaSite" id="BXY_0010400.1">
    <property type="protein sequence ID" value="BXY_0010400.1"/>
    <property type="gene ID" value="BXY_0010400"/>
</dbReference>
<dbReference type="GO" id="GO:0005886">
    <property type="term" value="C:plasma membrane"/>
    <property type="evidence" value="ECO:0007669"/>
    <property type="project" value="TreeGrafter"/>
</dbReference>
<proteinExistence type="inferred from homology"/>
<evidence type="ECO:0000259" key="9">
    <source>
        <dbReference type="PROSITE" id="PS50195"/>
    </source>
</evidence>
<feature type="compositionally biased region" description="Polar residues" evidence="7">
    <location>
        <begin position="157"/>
        <end position="168"/>
    </location>
</feature>
<dbReference type="InterPro" id="IPR001683">
    <property type="entry name" value="PX_dom"/>
</dbReference>
<dbReference type="CDD" id="cd06862">
    <property type="entry name" value="PX_SNX9_18_like"/>
    <property type="match status" value="1"/>
</dbReference>
<evidence type="ECO:0000256" key="5">
    <source>
        <dbReference type="ARBA" id="ARBA00023329"/>
    </source>
</evidence>
<keyword evidence="4" id="KW-0472">Membrane</keyword>
<dbReference type="InterPro" id="IPR036028">
    <property type="entry name" value="SH3-like_dom_sf"/>
</dbReference>
<dbReference type="AlphaFoldDB" id="A0A1I7RHC7"/>
<dbReference type="SMART" id="SM00312">
    <property type="entry name" value="PX"/>
    <property type="match status" value="1"/>
</dbReference>
<dbReference type="Proteomes" id="UP000095284">
    <property type="component" value="Unplaced"/>
</dbReference>
<dbReference type="Gene3D" id="3.30.1520.10">
    <property type="entry name" value="Phox-like domain"/>
    <property type="match status" value="1"/>
</dbReference>
<dbReference type="SMART" id="SM00326">
    <property type="entry name" value="SH3"/>
    <property type="match status" value="1"/>
</dbReference>
<dbReference type="GO" id="GO:0030659">
    <property type="term" value="C:cytoplasmic vesicle membrane"/>
    <property type="evidence" value="ECO:0007669"/>
    <property type="project" value="UniProtKB-SubCell"/>
</dbReference>
<dbReference type="InterPro" id="IPR001452">
    <property type="entry name" value="SH3_domain"/>
</dbReference>
<dbReference type="Gene3D" id="2.30.30.40">
    <property type="entry name" value="SH3 Domains"/>
    <property type="match status" value="1"/>
</dbReference>
<dbReference type="PROSITE" id="PS50002">
    <property type="entry name" value="SH3"/>
    <property type="match status" value="1"/>
</dbReference>
<comment type="subcellular location">
    <subcellularLocation>
        <location evidence="1">Cytoplasmic vesicle membrane</location>
    </subcellularLocation>
</comment>
<reference evidence="11" key="1">
    <citation type="submission" date="2016-11" db="UniProtKB">
        <authorList>
            <consortium name="WormBaseParasite"/>
        </authorList>
    </citation>
    <scope>IDENTIFICATION</scope>
</reference>
<evidence type="ECO:0000259" key="8">
    <source>
        <dbReference type="PROSITE" id="PS50002"/>
    </source>
</evidence>